<dbReference type="CDD" id="cd01189">
    <property type="entry name" value="INT_ICEBs1_C_like"/>
    <property type="match status" value="1"/>
</dbReference>
<dbReference type="InterPro" id="IPR028259">
    <property type="entry name" value="AP2-like_int_N"/>
</dbReference>
<organism evidence="5 6">
    <name type="scientific">Lactococcus lactis subsp. lactis</name>
    <name type="common">Streptococcus lactis</name>
    <dbReference type="NCBI Taxonomy" id="1360"/>
    <lineage>
        <taxon>Bacteria</taxon>
        <taxon>Bacillati</taxon>
        <taxon>Bacillota</taxon>
        <taxon>Bacilli</taxon>
        <taxon>Lactobacillales</taxon>
        <taxon>Streptococcaceae</taxon>
        <taxon>Lactococcus</taxon>
    </lineage>
</organism>
<dbReference type="PATRIC" id="fig|1360.116.peg.917"/>
<dbReference type="GO" id="GO:0015074">
    <property type="term" value="P:DNA integration"/>
    <property type="evidence" value="ECO:0007669"/>
    <property type="project" value="InterPro"/>
</dbReference>
<evidence type="ECO:0000313" key="6">
    <source>
        <dbReference type="Proteomes" id="UP000052991"/>
    </source>
</evidence>
<dbReference type="Pfam" id="PF14657">
    <property type="entry name" value="Arm-DNA-bind_4"/>
    <property type="match status" value="1"/>
</dbReference>
<dbReference type="Gene3D" id="1.10.443.10">
    <property type="entry name" value="Intergrase catalytic core"/>
    <property type="match status" value="1"/>
</dbReference>
<proteinExistence type="inferred from homology"/>
<reference evidence="6" key="1">
    <citation type="submission" date="2015-10" db="EMBL/GenBank/DDBJ databases">
        <title>Draft Genome Sequences of 11 Lactococcus lactis subspecies cremoris strains.</title>
        <authorList>
            <person name="Wels M."/>
            <person name="Backus L."/>
            <person name="Boekhorst J."/>
            <person name="Dijkstra A."/>
            <person name="Beerthuizen M."/>
            <person name="Kelly W."/>
            <person name="Siezen R."/>
            <person name="Bachmann H."/>
            <person name="Van Hijum S."/>
        </authorList>
    </citation>
    <scope>NUCLEOTIDE SEQUENCE [LARGE SCALE GENOMIC DNA]</scope>
    <source>
        <strain evidence="6">N42</strain>
    </source>
</reference>
<name>A0A0V8EDL7_LACLL</name>
<evidence type="ECO:0000256" key="3">
    <source>
        <dbReference type="ARBA" id="ARBA00023172"/>
    </source>
</evidence>
<dbReference type="PANTHER" id="PTHR30349">
    <property type="entry name" value="PHAGE INTEGRASE-RELATED"/>
    <property type="match status" value="1"/>
</dbReference>
<feature type="domain" description="Tyr recombinase" evidence="4">
    <location>
        <begin position="172"/>
        <end position="371"/>
    </location>
</feature>
<dbReference type="AlphaFoldDB" id="A0A0V8EDL7"/>
<dbReference type="Proteomes" id="UP000052991">
    <property type="component" value="Unassembled WGS sequence"/>
</dbReference>
<evidence type="ECO:0000259" key="4">
    <source>
        <dbReference type="PROSITE" id="PS51898"/>
    </source>
</evidence>
<comment type="caution">
    <text evidence="5">The sequence shown here is derived from an EMBL/GenBank/DDBJ whole genome shotgun (WGS) entry which is preliminary data.</text>
</comment>
<dbReference type="RefSeq" id="WP_023163640.1">
    <property type="nucleotide sequence ID" value="NZ_LKLW01000166.1"/>
</dbReference>
<dbReference type="SUPFAM" id="SSF56349">
    <property type="entry name" value="DNA breaking-rejoining enzymes"/>
    <property type="match status" value="1"/>
</dbReference>
<comment type="similarity">
    <text evidence="1">Belongs to the 'phage' integrase family.</text>
</comment>
<dbReference type="Pfam" id="PF00589">
    <property type="entry name" value="Phage_integrase"/>
    <property type="match status" value="1"/>
</dbReference>
<dbReference type="InterPro" id="IPR050090">
    <property type="entry name" value="Tyrosine_recombinase_XerCD"/>
</dbReference>
<sequence>MTVSKEKNKKTWMVDISNGLDNISGKRKRYRKKGFLSKQEAEKYEADFRVFELTKVRSNNKIDIAYLFSLMEQEDKISGKKVSYVITQRNNFYRYFEAYFSKADMKKLDYKDVINFREFLLTSPNRLGGKLSINTVNKQMILFKKILEVAVRRGIIASNPCKLVKKLPTPKKVMSYYTAEEFKEFLKLFTEEEYSYKLFFKLLFFTGMRLGEALALTWKDIDFIQGYIMVSKSIYYYKNEPYMGTPKNATSIRKIYIHQALIDELKEWREKQTFLLGKYEKDFEGIQIYQDSADSLTKYNIDNMKRNVDKRRGRGLKKIRIHDFRHSHASYLINNNIEPMKLSKRLGHASITTTLDTYSHLYPDTQRSVASIFDDFE</sequence>
<dbReference type="InterPro" id="IPR025269">
    <property type="entry name" value="SAM-like_dom"/>
</dbReference>
<dbReference type="InterPro" id="IPR013762">
    <property type="entry name" value="Integrase-like_cat_sf"/>
</dbReference>
<dbReference type="GO" id="GO:0003677">
    <property type="term" value="F:DNA binding"/>
    <property type="evidence" value="ECO:0007669"/>
    <property type="project" value="UniProtKB-KW"/>
</dbReference>
<keyword evidence="3" id="KW-0233">DNA recombination</keyword>
<accession>A0A0V8EDL7</accession>
<keyword evidence="2" id="KW-0238">DNA-binding</keyword>
<dbReference type="InterPro" id="IPR002104">
    <property type="entry name" value="Integrase_catalytic"/>
</dbReference>
<evidence type="ECO:0000313" key="5">
    <source>
        <dbReference type="EMBL" id="KSU23907.1"/>
    </source>
</evidence>
<dbReference type="Pfam" id="PF13102">
    <property type="entry name" value="Phage_int_SAM_5"/>
    <property type="match status" value="1"/>
</dbReference>
<dbReference type="Gene3D" id="1.10.150.130">
    <property type="match status" value="1"/>
</dbReference>
<evidence type="ECO:0000256" key="2">
    <source>
        <dbReference type="ARBA" id="ARBA00023125"/>
    </source>
</evidence>
<dbReference type="InterPro" id="IPR010998">
    <property type="entry name" value="Integrase_recombinase_N"/>
</dbReference>
<dbReference type="PROSITE" id="PS51898">
    <property type="entry name" value="TYR_RECOMBINASE"/>
    <property type="match status" value="1"/>
</dbReference>
<evidence type="ECO:0000256" key="1">
    <source>
        <dbReference type="ARBA" id="ARBA00008857"/>
    </source>
</evidence>
<dbReference type="GO" id="GO:0006310">
    <property type="term" value="P:DNA recombination"/>
    <property type="evidence" value="ECO:0007669"/>
    <property type="project" value="UniProtKB-KW"/>
</dbReference>
<protein>
    <submittedName>
        <fullName evidence="5">Integrase</fullName>
    </submittedName>
</protein>
<dbReference type="PANTHER" id="PTHR30349:SF64">
    <property type="entry name" value="PROPHAGE INTEGRASE INTD-RELATED"/>
    <property type="match status" value="1"/>
</dbReference>
<gene>
    <name evidence="5" type="ORF">N42_2724</name>
</gene>
<dbReference type="InterPro" id="IPR011010">
    <property type="entry name" value="DNA_brk_join_enz"/>
</dbReference>
<dbReference type="EMBL" id="LKLW01000166">
    <property type="protein sequence ID" value="KSU23907.1"/>
    <property type="molecule type" value="Genomic_DNA"/>
</dbReference>